<dbReference type="GO" id="GO:0003677">
    <property type="term" value="F:DNA binding"/>
    <property type="evidence" value="ECO:0007669"/>
    <property type="project" value="UniProtKB-KW"/>
</dbReference>
<organism evidence="1 2">
    <name type="scientific">Paenibacillus thalictri</name>
    <dbReference type="NCBI Taxonomy" id="2527873"/>
    <lineage>
        <taxon>Bacteria</taxon>
        <taxon>Bacillati</taxon>
        <taxon>Bacillota</taxon>
        <taxon>Bacilli</taxon>
        <taxon>Bacillales</taxon>
        <taxon>Paenibacillaceae</taxon>
        <taxon>Paenibacillus</taxon>
    </lineage>
</organism>
<reference evidence="1 2" key="1">
    <citation type="submission" date="2019-02" db="EMBL/GenBank/DDBJ databases">
        <title>Paenibacillus sp. nov., isolated from surface-sterilized tissue of Thalictrum simplex L.</title>
        <authorList>
            <person name="Tuo L."/>
        </authorList>
    </citation>
    <scope>NUCLEOTIDE SEQUENCE [LARGE SCALE GENOMIC DNA]</scope>
    <source>
        <strain evidence="1 2">N2SHLJ1</strain>
    </source>
</reference>
<evidence type="ECO:0000313" key="1">
    <source>
        <dbReference type="EMBL" id="TBL77829.1"/>
    </source>
</evidence>
<dbReference type="InterPro" id="IPR058532">
    <property type="entry name" value="YjbR/MT2646/Rv2570-like"/>
</dbReference>
<gene>
    <name evidence="1" type="ORF">EYB31_16970</name>
</gene>
<dbReference type="Pfam" id="PF04237">
    <property type="entry name" value="YjbR"/>
    <property type="match status" value="1"/>
</dbReference>
<comment type="caution">
    <text evidence="1">The sequence shown here is derived from an EMBL/GenBank/DDBJ whole genome shotgun (WGS) entry which is preliminary data.</text>
</comment>
<dbReference type="RefSeq" id="WP_131014559.1">
    <property type="nucleotide sequence ID" value="NZ_SIRE01000011.1"/>
</dbReference>
<dbReference type="AlphaFoldDB" id="A0A4V2J446"/>
<evidence type="ECO:0000313" key="2">
    <source>
        <dbReference type="Proteomes" id="UP000293142"/>
    </source>
</evidence>
<dbReference type="InterPro" id="IPR038056">
    <property type="entry name" value="YjbR-like_sf"/>
</dbReference>
<keyword evidence="1" id="KW-0238">DNA-binding</keyword>
<accession>A0A4V2J446</accession>
<sequence>MAHQQITSEEGLELLSKVRNYVSRYAEVKEHVDGFGHTSFRVNNKPFVMMGENEEGTTLSIKTDIPTQELLLQQGHFKKTPYIGQHGWVTLLSNDHADWQELHELLMEGYCRTAPKRLVKQYIKEVTH</sequence>
<protein>
    <submittedName>
        <fullName evidence="1">MmcQ/YjbR family DNA-binding protein</fullName>
    </submittedName>
</protein>
<dbReference type="EMBL" id="SIRE01000011">
    <property type="protein sequence ID" value="TBL77829.1"/>
    <property type="molecule type" value="Genomic_DNA"/>
</dbReference>
<name>A0A4V2J446_9BACL</name>
<dbReference type="SUPFAM" id="SSF142906">
    <property type="entry name" value="YjbR-like"/>
    <property type="match status" value="1"/>
</dbReference>
<proteinExistence type="predicted"/>
<dbReference type="Gene3D" id="3.90.1150.30">
    <property type="match status" value="1"/>
</dbReference>
<dbReference type="Proteomes" id="UP000293142">
    <property type="component" value="Unassembled WGS sequence"/>
</dbReference>
<keyword evidence="2" id="KW-1185">Reference proteome</keyword>
<dbReference type="OrthoDB" id="277063at2"/>